<feature type="region of interest" description="Disordered" evidence="1">
    <location>
        <begin position="145"/>
        <end position="168"/>
    </location>
</feature>
<protein>
    <submittedName>
        <fullName evidence="2">Uncharacterized protein</fullName>
    </submittedName>
</protein>
<dbReference type="EMBL" id="JAPDRL010000162">
    <property type="protein sequence ID" value="KAJ9655558.1"/>
    <property type="molecule type" value="Genomic_DNA"/>
</dbReference>
<organism evidence="2 3">
    <name type="scientific">Coniosporium apollinis</name>
    <dbReference type="NCBI Taxonomy" id="61459"/>
    <lineage>
        <taxon>Eukaryota</taxon>
        <taxon>Fungi</taxon>
        <taxon>Dikarya</taxon>
        <taxon>Ascomycota</taxon>
        <taxon>Pezizomycotina</taxon>
        <taxon>Dothideomycetes</taxon>
        <taxon>Dothideomycetes incertae sedis</taxon>
        <taxon>Coniosporium</taxon>
    </lineage>
</organism>
<evidence type="ECO:0000313" key="2">
    <source>
        <dbReference type="EMBL" id="KAJ9655558.1"/>
    </source>
</evidence>
<keyword evidence="3" id="KW-1185">Reference proteome</keyword>
<sequence>MSSQAVSVVDLVEDGCESDGLSERVFGLGSEEEIDGEGSDSLSDFIVPDDRTLSYNSSVVDEELDGRALYTQQERVISTTERRSGSEPVRKGRLKPVRGRQQTPFPRPLSSQLSCISHDSGHGGNAMSSCRKRLVQRAGRVDRFRVKRASSGSSGASGASGASGVRKETLRLVKRMVGEMQDELETIRELLSSAAFVEGGGESDYDAGQ</sequence>
<evidence type="ECO:0000313" key="3">
    <source>
        <dbReference type="Proteomes" id="UP001172684"/>
    </source>
</evidence>
<gene>
    <name evidence="2" type="ORF">H2201_008777</name>
</gene>
<name>A0ABQ9NH98_9PEZI</name>
<feature type="compositionally biased region" description="Low complexity" evidence="1">
    <location>
        <begin position="149"/>
        <end position="164"/>
    </location>
</feature>
<dbReference type="Proteomes" id="UP001172684">
    <property type="component" value="Unassembled WGS sequence"/>
</dbReference>
<comment type="caution">
    <text evidence="2">The sequence shown here is derived from an EMBL/GenBank/DDBJ whole genome shotgun (WGS) entry which is preliminary data.</text>
</comment>
<reference evidence="2" key="1">
    <citation type="submission" date="2022-10" db="EMBL/GenBank/DDBJ databases">
        <title>Culturing micro-colonial fungi from biological soil crusts in the Mojave desert and describing Neophaeococcomyces mojavensis, and introducing the new genera and species Taxawa tesnikishii.</title>
        <authorList>
            <person name="Kurbessoian T."/>
            <person name="Stajich J.E."/>
        </authorList>
    </citation>
    <scope>NUCLEOTIDE SEQUENCE</scope>
    <source>
        <strain evidence="2">TK_1</strain>
    </source>
</reference>
<accession>A0ABQ9NH98</accession>
<proteinExistence type="predicted"/>
<evidence type="ECO:0000256" key="1">
    <source>
        <dbReference type="SAM" id="MobiDB-lite"/>
    </source>
</evidence>